<keyword evidence="1" id="KW-1133">Transmembrane helix</keyword>
<keyword evidence="1" id="KW-0812">Transmembrane</keyword>
<accession>A0A8J8FBM5</accession>
<feature type="transmembrane region" description="Helical" evidence="1">
    <location>
        <begin position="55"/>
        <end position="72"/>
    </location>
</feature>
<feature type="transmembrane region" description="Helical" evidence="1">
    <location>
        <begin position="79"/>
        <end position="99"/>
    </location>
</feature>
<dbReference type="Proteomes" id="UP000598971">
    <property type="component" value="Unassembled WGS sequence"/>
</dbReference>
<feature type="transmembrane region" description="Helical" evidence="1">
    <location>
        <begin position="143"/>
        <end position="162"/>
    </location>
</feature>
<reference evidence="2" key="1">
    <citation type="submission" date="2019-10" db="EMBL/GenBank/DDBJ databases">
        <title>Draft genome sequence of Panacibacter sp. KCS-6.</title>
        <authorList>
            <person name="Yim K.J."/>
        </authorList>
    </citation>
    <scope>NUCLEOTIDE SEQUENCE</scope>
    <source>
        <strain evidence="2">KCS-6</strain>
    </source>
</reference>
<evidence type="ECO:0000256" key="1">
    <source>
        <dbReference type="SAM" id="Phobius"/>
    </source>
</evidence>
<protein>
    <submittedName>
        <fullName evidence="2">Uncharacterized protein</fullName>
    </submittedName>
</protein>
<dbReference type="EMBL" id="WHPF01000003">
    <property type="protein sequence ID" value="NNV54760.1"/>
    <property type="molecule type" value="Genomic_DNA"/>
</dbReference>
<gene>
    <name evidence="2" type="ORF">GD597_04740</name>
</gene>
<keyword evidence="1" id="KW-0472">Membrane</keyword>
<dbReference type="RefSeq" id="WP_171606685.1">
    <property type="nucleotide sequence ID" value="NZ_WHPF01000003.1"/>
</dbReference>
<proteinExistence type="predicted"/>
<comment type="caution">
    <text evidence="2">The sequence shown here is derived from an EMBL/GenBank/DDBJ whole genome shotgun (WGS) entry which is preliminary data.</text>
</comment>
<sequence length="163" mass="18009">MNKTFTVIEKIIGCLITVWGMVTLYSVTSIVYNVISSGIVSSGNMSYLSIVAKNQLNIILSIAAIFGGFYLINGEKNGWLMSIVCSIVFGISFFISATINKNNVKQTDLFFYQSYSLTGILLAAMAIILLLKPFRLKYQPTKSNTKWAIIIIALLLLDKVVFG</sequence>
<feature type="transmembrane region" description="Helical" evidence="1">
    <location>
        <begin position="12"/>
        <end position="35"/>
    </location>
</feature>
<feature type="transmembrane region" description="Helical" evidence="1">
    <location>
        <begin position="111"/>
        <end position="131"/>
    </location>
</feature>
<name>A0A8J8FBM5_9BACT</name>
<dbReference type="AlphaFoldDB" id="A0A8J8FBM5"/>
<organism evidence="2 3">
    <name type="scientific">Limnovirga soli</name>
    <dbReference type="NCBI Taxonomy" id="2656915"/>
    <lineage>
        <taxon>Bacteria</taxon>
        <taxon>Pseudomonadati</taxon>
        <taxon>Bacteroidota</taxon>
        <taxon>Chitinophagia</taxon>
        <taxon>Chitinophagales</taxon>
        <taxon>Chitinophagaceae</taxon>
        <taxon>Limnovirga</taxon>
    </lineage>
</organism>
<evidence type="ECO:0000313" key="3">
    <source>
        <dbReference type="Proteomes" id="UP000598971"/>
    </source>
</evidence>
<keyword evidence="3" id="KW-1185">Reference proteome</keyword>
<evidence type="ECO:0000313" key="2">
    <source>
        <dbReference type="EMBL" id="NNV54760.1"/>
    </source>
</evidence>